<accession>A0A6A5QMV8</accession>
<keyword evidence="2" id="KW-0812">Transmembrane</keyword>
<evidence type="ECO:0000313" key="3">
    <source>
        <dbReference type="EMBL" id="KAF1916130.1"/>
    </source>
</evidence>
<protein>
    <submittedName>
        <fullName evidence="3">Uncharacterized protein</fullName>
    </submittedName>
</protein>
<dbReference type="Proteomes" id="UP000800096">
    <property type="component" value="Unassembled WGS sequence"/>
</dbReference>
<keyword evidence="4" id="KW-1185">Reference proteome</keyword>
<organism evidence="3 4">
    <name type="scientific">Ampelomyces quisqualis</name>
    <name type="common">Powdery mildew agent</name>
    <dbReference type="NCBI Taxonomy" id="50730"/>
    <lineage>
        <taxon>Eukaryota</taxon>
        <taxon>Fungi</taxon>
        <taxon>Dikarya</taxon>
        <taxon>Ascomycota</taxon>
        <taxon>Pezizomycotina</taxon>
        <taxon>Dothideomycetes</taxon>
        <taxon>Pleosporomycetidae</taxon>
        <taxon>Pleosporales</taxon>
        <taxon>Pleosporineae</taxon>
        <taxon>Phaeosphaeriaceae</taxon>
        <taxon>Ampelomyces</taxon>
    </lineage>
</organism>
<feature type="transmembrane region" description="Helical" evidence="2">
    <location>
        <begin position="404"/>
        <end position="425"/>
    </location>
</feature>
<evidence type="ECO:0000313" key="4">
    <source>
        <dbReference type="Proteomes" id="UP000800096"/>
    </source>
</evidence>
<evidence type="ECO:0000256" key="1">
    <source>
        <dbReference type="SAM" id="MobiDB-lite"/>
    </source>
</evidence>
<sequence length="427" mass="47495">MASNSRTFGPSSTVADFPKFSSFTNDRHITLSPLSMKRAARDRDRPAHLPSYFIRTPYPFTAKKEFPKPKSRPRQRAELEPPHLGGLSSLDRLDSGYDDTDSQKEYDVSKGKHVLGLVPSQGNYDLRSRLERNEEAQGVVRTRADSAGDDHDSTIWLSLQNNRLQNHRIDGKARKIVKVIVPGSLTINSPVNSHKEKGNAVTVDFDDKFFAERLREEYRTLAGHWFRRALSARKLKAIRLGRVHTWSGASYPPSRNGASGLLAAGAGIDVDDDTRSPFTEHNLMTLYHRPTSGRARYTWVHWAQRVAASNDASSSSKYHRRARSLDNDPFRFPQPVEFSAANEVPEFITTIQFVQAFSALRITTALALMLMLSVAAVLLWVFVGSPGTGGRSGVANQRSDRVGSAVAIGILVLLLESMGFGAWVWCS</sequence>
<gene>
    <name evidence="3" type="ORF">BDU57DRAFT_516034</name>
</gene>
<proteinExistence type="predicted"/>
<dbReference type="AlphaFoldDB" id="A0A6A5QMV8"/>
<name>A0A6A5QMV8_AMPQU</name>
<keyword evidence="2" id="KW-1133">Transmembrane helix</keyword>
<keyword evidence="2" id="KW-0472">Membrane</keyword>
<feature type="compositionally biased region" description="Basic and acidic residues" evidence="1">
    <location>
        <begin position="91"/>
        <end position="104"/>
    </location>
</feature>
<reference evidence="3" key="1">
    <citation type="journal article" date="2020" name="Stud. Mycol.">
        <title>101 Dothideomycetes genomes: a test case for predicting lifestyles and emergence of pathogens.</title>
        <authorList>
            <person name="Haridas S."/>
            <person name="Albert R."/>
            <person name="Binder M."/>
            <person name="Bloem J."/>
            <person name="Labutti K."/>
            <person name="Salamov A."/>
            <person name="Andreopoulos B."/>
            <person name="Baker S."/>
            <person name="Barry K."/>
            <person name="Bills G."/>
            <person name="Bluhm B."/>
            <person name="Cannon C."/>
            <person name="Castanera R."/>
            <person name="Culley D."/>
            <person name="Daum C."/>
            <person name="Ezra D."/>
            <person name="Gonzalez J."/>
            <person name="Henrissat B."/>
            <person name="Kuo A."/>
            <person name="Liang C."/>
            <person name="Lipzen A."/>
            <person name="Lutzoni F."/>
            <person name="Magnuson J."/>
            <person name="Mondo S."/>
            <person name="Nolan M."/>
            <person name="Ohm R."/>
            <person name="Pangilinan J."/>
            <person name="Park H.-J."/>
            <person name="Ramirez L."/>
            <person name="Alfaro M."/>
            <person name="Sun H."/>
            <person name="Tritt A."/>
            <person name="Yoshinaga Y."/>
            <person name="Zwiers L.-H."/>
            <person name="Turgeon B."/>
            <person name="Goodwin S."/>
            <person name="Spatafora J."/>
            <person name="Crous P."/>
            <person name="Grigoriev I."/>
        </authorList>
    </citation>
    <scope>NUCLEOTIDE SEQUENCE</scope>
    <source>
        <strain evidence="3">HMLAC05119</strain>
    </source>
</reference>
<dbReference type="EMBL" id="ML979135">
    <property type="protein sequence ID" value="KAF1916130.1"/>
    <property type="molecule type" value="Genomic_DNA"/>
</dbReference>
<feature type="region of interest" description="Disordered" evidence="1">
    <location>
        <begin position="63"/>
        <end position="104"/>
    </location>
</feature>
<dbReference type="OrthoDB" id="3691966at2759"/>
<feature type="transmembrane region" description="Helical" evidence="2">
    <location>
        <begin position="362"/>
        <end position="383"/>
    </location>
</feature>
<evidence type="ECO:0000256" key="2">
    <source>
        <dbReference type="SAM" id="Phobius"/>
    </source>
</evidence>